<protein>
    <submittedName>
        <fullName evidence="1">Histonelysine Nmethyltransferase SETMARlike [Bombyx mori]</fullName>
    </submittedName>
</protein>
<reference evidence="1" key="1">
    <citation type="submission" date="2014-05" db="EMBL/GenBank/DDBJ databases">
        <authorList>
            <person name="Chronopoulou M."/>
        </authorList>
    </citation>
    <scope>NUCLEOTIDE SEQUENCE</scope>
    <source>
        <tissue evidence="1">Whole organism</tissue>
    </source>
</reference>
<evidence type="ECO:0000313" key="1">
    <source>
        <dbReference type="EMBL" id="CDW45497.1"/>
    </source>
</evidence>
<accession>A0A0K2V5R9</accession>
<dbReference type="GO" id="GO:0008168">
    <property type="term" value="F:methyltransferase activity"/>
    <property type="evidence" value="ECO:0007669"/>
    <property type="project" value="UniProtKB-KW"/>
</dbReference>
<name>A0A0K2V5R9_LEPSM</name>
<keyword evidence="1" id="KW-0808">Transferase</keyword>
<keyword evidence="1" id="KW-0489">Methyltransferase</keyword>
<sequence>MLTPLAISRTFTFLSSITI</sequence>
<dbReference type="GO" id="GO:0032259">
    <property type="term" value="P:methylation"/>
    <property type="evidence" value="ECO:0007669"/>
    <property type="project" value="UniProtKB-KW"/>
</dbReference>
<organism evidence="1">
    <name type="scientific">Lepeophtheirus salmonis</name>
    <name type="common">Salmon louse</name>
    <name type="synonym">Caligus salmonis</name>
    <dbReference type="NCBI Taxonomy" id="72036"/>
    <lineage>
        <taxon>Eukaryota</taxon>
        <taxon>Metazoa</taxon>
        <taxon>Ecdysozoa</taxon>
        <taxon>Arthropoda</taxon>
        <taxon>Crustacea</taxon>
        <taxon>Multicrustacea</taxon>
        <taxon>Hexanauplia</taxon>
        <taxon>Copepoda</taxon>
        <taxon>Siphonostomatoida</taxon>
        <taxon>Caligidae</taxon>
        <taxon>Lepeophtheirus</taxon>
    </lineage>
</organism>
<proteinExistence type="predicted"/>
<dbReference type="AlphaFoldDB" id="A0A0K2V5R9"/>
<dbReference type="EMBL" id="HACA01028136">
    <property type="protein sequence ID" value="CDW45497.1"/>
    <property type="molecule type" value="Transcribed_RNA"/>
</dbReference>